<evidence type="ECO:0000256" key="5">
    <source>
        <dbReference type="ARBA" id="ARBA00022475"/>
    </source>
</evidence>
<evidence type="ECO:0000256" key="10">
    <source>
        <dbReference type="ARBA" id="ARBA00041109"/>
    </source>
</evidence>
<dbReference type="InterPro" id="IPR000515">
    <property type="entry name" value="MetI-like"/>
</dbReference>
<evidence type="ECO:0000313" key="13">
    <source>
        <dbReference type="EMBL" id="CAG4924711.1"/>
    </source>
</evidence>
<feature type="transmembrane region" description="Helical" evidence="11">
    <location>
        <begin position="184"/>
        <end position="209"/>
    </location>
</feature>
<evidence type="ECO:0000256" key="3">
    <source>
        <dbReference type="ARBA" id="ARBA00009047"/>
    </source>
</evidence>
<gene>
    <name evidence="13" type="primary">dasC</name>
    <name evidence="13" type="ORF">LMG31841_05412</name>
</gene>
<dbReference type="AlphaFoldDB" id="A0A9N8S2T1"/>
<dbReference type="RefSeq" id="WP_228883511.1">
    <property type="nucleotide sequence ID" value="NZ_CAJQYZ010000012.1"/>
</dbReference>
<evidence type="ECO:0000256" key="9">
    <source>
        <dbReference type="ARBA" id="ARBA00023136"/>
    </source>
</evidence>
<keyword evidence="9 11" id="KW-0472">Membrane</keyword>
<feature type="transmembrane region" description="Helical" evidence="11">
    <location>
        <begin position="76"/>
        <end position="98"/>
    </location>
</feature>
<dbReference type="Gene3D" id="1.10.3720.10">
    <property type="entry name" value="MetI-like"/>
    <property type="match status" value="1"/>
</dbReference>
<feature type="domain" description="ABC transmembrane type-1" evidence="12">
    <location>
        <begin position="72"/>
        <end position="264"/>
    </location>
</feature>
<dbReference type="PANTHER" id="PTHR32243:SF50">
    <property type="entry name" value="MALTOSE_MALTODEXTRIN TRANSPORT SYSTEM PERMEASE PROTEIN MALG"/>
    <property type="match status" value="1"/>
</dbReference>
<evidence type="ECO:0000256" key="4">
    <source>
        <dbReference type="ARBA" id="ARBA00022448"/>
    </source>
</evidence>
<organism evidence="13 14">
    <name type="scientific">Paraburkholderia saeva</name>
    <dbReference type="NCBI Taxonomy" id="2777537"/>
    <lineage>
        <taxon>Bacteria</taxon>
        <taxon>Pseudomonadati</taxon>
        <taxon>Pseudomonadota</taxon>
        <taxon>Betaproteobacteria</taxon>
        <taxon>Burkholderiales</taxon>
        <taxon>Burkholderiaceae</taxon>
        <taxon>Paraburkholderia</taxon>
    </lineage>
</organism>
<dbReference type="GO" id="GO:0005886">
    <property type="term" value="C:plasma membrane"/>
    <property type="evidence" value="ECO:0007669"/>
    <property type="project" value="UniProtKB-SubCell"/>
</dbReference>
<keyword evidence="6" id="KW-0762">Sugar transport</keyword>
<evidence type="ECO:0000256" key="6">
    <source>
        <dbReference type="ARBA" id="ARBA00022597"/>
    </source>
</evidence>
<dbReference type="InterPro" id="IPR050901">
    <property type="entry name" value="BP-dep_ABC_trans_perm"/>
</dbReference>
<comment type="subcellular location">
    <subcellularLocation>
        <location evidence="2 11">Cell membrane</location>
        <topology evidence="2 11">Multi-pass membrane protein</topology>
    </subcellularLocation>
</comment>
<evidence type="ECO:0000256" key="2">
    <source>
        <dbReference type="ARBA" id="ARBA00004651"/>
    </source>
</evidence>
<feature type="transmembrane region" description="Helical" evidence="11">
    <location>
        <begin position="243"/>
        <end position="264"/>
    </location>
</feature>
<evidence type="ECO:0000256" key="7">
    <source>
        <dbReference type="ARBA" id="ARBA00022692"/>
    </source>
</evidence>
<feature type="transmembrane region" description="Helical" evidence="11">
    <location>
        <begin position="143"/>
        <end position="163"/>
    </location>
</feature>
<dbReference type="SUPFAM" id="SSF161098">
    <property type="entry name" value="MetI-like"/>
    <property type="match status" value="1"/>
</dbReference>
<keyword evidence="5" id="KW-1003">Cell membrane</keyword>
<dbReference type="Proteomes" id="UP000789704">
    <property type="component" value="Unassembled WGS sequence"/>
</dbReference>
<dbReference type="PROSITE" id="PS50928">
    <property type="entry name" value="ABC_TM1"/>
    <property type="match status" value="1"/>
</dbReference>
<dbReference type="PANTHER" id="PTHR32243">
    <property type="entry name" value="MALTOSE TRANSPORT SYSTEM PERMEASE-RELATED"/>
    <property type="match status" value="1"/>
</dbReference>
<reference evidence="13" key="1">
    <citation type="submission" date="2021-04" db="EMBL/GenBank/DDBJ databases">
        <authorList>
            <person name="Vanwijnsberghe S."/>
        </authorList>
    </citation>
    <scope>NUCLEOTIDE SEQUENCE</scope>
    <source>
        <strain evidence="13">LMG 31841</strain>
    </source>
</reference>
<keyword evidence="7 11" id="KW-0812">Transmembrane</keyword>
<keyword evidence="14" id="KW-1185">Reference proteome</keyword>
<name>A0A9N8S2T1_9BURK</name>
<sequence length="279" mass="31030">MLLLNNWRARSGFTVMLLAIGGFLFLPIIWMVLTSIKPEGEVFVRIPSILPHVPTLENYRALFGHSETLMQLRNSLITAGGGSLLTVMLSTYAAYSFAKFRYFGRKPLMFMMLSAQMFPFAMLLISVYPMLQWANLLNTRIGLIIAYIILALPSGTYMLYSYFISIPSEIIEAARVDGASEMYILHRIVLPLAIPAMVTVGLYSFMWAWNDLLFSLTLITSPELRTVGPGLLLSYLGEGRANWGGAMAESIVISLPVVLGFAFLQRYFIKGLTAGAVKS</sequence>
<dbReference type="CDD" id="cd06261">
    <property type="entry name" value="TM_PBP2"/>
    <property type="match status" value="1"/>
</dbReference>
<comment type="similarity">
    <text evidence="3">Belongs to the binding-protein-dependent transport system permease family. MalFG subfamily.</text>
</comment>
<proteinExistence type="inferred from homology"/>
<protein>
    <recommendedName>
        <fullName evidence="10">Maltose/maltodextrin transport system permease protein MalG</fullName>
    </recommendedName>
</protein>
<evidence type="ECO:0000313" key="14">
    <source>
        <dbReference type="Proteomes" id="UP000789704"/>
    </source>
</evidence>
<evidence type="ECO:0000259" key="12">
    <source>
        <dbReference type="PROSITE" id="PS50928"/>
    </source>
</evidence>
<comment type="caution">
    <text evidence="13">The sequence shown here is derived from an EMBL/GenBank/DDBJ whole genome shotgun (WGS) entry which is preliminary data.</text>
</comment>
<keyword evidence="8 11" id="KW-1133">Transmembrane helix</keyword>
<feature type="transmembrane region" description="Helical" evidence="11">
    <location>
        <begin position="12"/>
        <end position="33"/>
    </location>
</feature>
<keyword evidence="4 11" id="KW-0813">Transport</keyword>
<comment type="function">
    <text evidence="1">Part of the ABC transporter complex MalEFGK involved in maltose/maltodextrin import. Probably responsible for the translocation of the substrate across the membrane.</text>
</comment>
<feature type="transmembrane region" description="Helical" evidence="11">
    <location>
        <begin position="110"/>
        <end position="131"/>
    </location>
</feature>
<dbReference type="InterPro" id="IPR035906">
    <property type="entry name" value="MetI-like_sf"/>
</dbReference>
<dbReference type="EMBL" id="CAJQZC010000015">
    <property type="protein sequence ID" value="CAG4924711.1"/>
    <property type="molecule type" value="Genomic_DNA"/>
</dbReference>
<dbReference type="Pfam" id="PF00528">
    <property type="entry name" value="BPD_transp_1"/>
    <property type="match status" value="1"/>
</dbReference>
<evidence type="ECO:0000256" key="11">
    <source>
        <dbReference type="RuleBase" id="RU363032"/>
    </source>
</evidence>
<evidence type="ECO:0000256" key="8">
    <source>
        <dbReference type="ARBA" id="ARBA00022989"/>
    </source>
</evidence>
<dbReference type="GO" id="GO:0055085">
    <property type="term" value="P:transmembrane transport"/>
    <property type="evidence" value="ECO:0007669"/>
    <property type="project" value="InterPro"/>
</dbReference>
<evidence type="ECO:0000256" key="1">
    <source>
        <dbReference type="ARBA" id="ARBA00002264"/>
    </source>
</evidence>
<accession>A0A9N8S2T1</accession>